<accession>A0A6C0LC65</accession>
<reference evidence="1" key="1">
    <citation type="journal article" date="2020" name="Nature">
        <title>Giant virus diversity and host interactions through global metagenomics.</title>
        <authorList>
            <person name="Schulz F."/>
            <person name="Roux S."/>
            <person name="Paez-Espino D."/>
            <person name="Jungbluth S."/>
            <person name="Walsh D.A."/>
            <person name="Denef V.J."/>
            <person name="McMahon K.D."/>
            <person name="Konstantinidis K.T."/>
            <person name="Eloe-Fadrosh E.A."/>
            <person name="Kyrpides N.C."/>
            <person name="Woyke T."/>
        </authorList>
    </citation>
    <scope>NUCLEOTIDE SEQUENCE</scope>
    <source>
        <strain evidence="1">GVMAG-M-3300027770-73</strain>
    </source>
</reference>
<evidence type="ECO:0000313" key="1">
    <source>
        <dbReference type="EMBL" id="QHU28556.1"/>
    </source>
</evidence>
<dbReference type="EMBL" id="MN740472">
    <property type="protein sequence ID" value="QHU28556.1"/>
    <property type="molecule type" value="Genomic_DNA"/>
</dbReference>
<proteinExistence type="predicted"/>
<name>A0A6C0LC65_9ZZZZ</name>
<protein>
    <submittedName>
        <fullName evidence="1">Uncharacterized protein</fullName>
    </submittedName>
</protein>
<sequence length="168" mass="20193">MTMDTIKKLDMNWIDKFEKIDKQYEIFYKEDVSFVSLRYIYIDLSNEIQSIKEETLFLKTPNIFSRDELIGILKKHNFLNKNRYTVSCILKYNIDIESKDVEHFLMADHPASYISLVKHIDSIPFEKTIAMFQDMNEIIILFYEKKESTNQTKRILYSTHKKTLRKLT</sequence>
<organism evidence="1">
    <name type="scientific">viral metagenome</name>
    <dbReference type="NCBI Taxonomy" id="1070528"/>
    <lineage>
        <taxon>unclassified sequences</taxon>
        <taxon>metagenomes</taxon>
        <taxon>organismal metagenomes</taxon>
    </lineage>
</organism>
<dbReference type="AlphaFoldDB" id="A0A6C0LC65"/>